<evidence type="ECO:0000313" key="2">
    <source>
        <dbReference type="EMBL" id="MBB5075719.1"/>
    </source>
</evidence>
<reference evidence="2 3" key="1">
    <citation type="submission" date="2020-08" db="EMBL/GenBank/DDBJ databases">
        <title>Genomic Encyclopedia of Type Strains, Phase IV (KMG-IV): sequencing the most valuable type-strain genomes for metagenomic binning, comparative biology and taxonomic classification.</title>
        <authorList>
            <person name="Goeker M."/>
        </authorList>
    </citation>
    <scope>NUCLEOTIDE SEQUENCE [LARGE SCALE GENOMIC DNA]</scope>
    <source>
        <strain evidence="2 3">DSM 45385</strain>
    </source>
</reference>
<sequence length="438" mass="46001">MDRLRSETRSRVAIGVVGPPDLVEQIMMIGADLPAAADWRLVGAPLAGEHETYEKFSKIAESIDVALFTGPLQYDLARQGGEFPMPATFVPMSGASLYAALLRGVLADGIDPARVSIDSLPAADVDEAYGEIGVGTAGVHLSEYDQPESARGFIGFHEQLYRQGATTAALTTIRSVAKALTSAGVPVLRMLPTSHTLRLALNTAALLGTGSRLEEGQIAIAVVELAASARPSYSGPGNYWQQELKLSLHQSLLADARVMGATVVARDENSYVVTATVGALAQATDGFRVAPFMDRVRSEAGVPVEVGIGLGTTARDADANALVAVEKARNAGAAAAYMVSGDGTVLSLPLRQRRRAESEPVTATKGAKLLERLVAGLGDGPEALVVDAEIVADVLAVAPRSARRVLQSLAEEGLAWPMPPVKGSQAGRPRQPYRLVRP</sequence>
<dbReference type="InterPro" id="IPR043128">
    <property type="entry name" value="Rev_trsase/Diguanyl_cyclase"/>
</dbReference>
<gene>
    <name evidence="2" type="ORF">HNR40_001165</name>
</gene>
<organism evidence="2 3">
    <name type="scientific">Nonomuraea endophytica</name>
    <dbReference type="NCBI Taxonomy" id="714136"/>
    <lineage>
        <taxon>Bacteria</taxon>
        <taxon>Bacillati</taxon>
        <taxon>Actinomycetota</taxon>
        <taxon>Actinomycetes</taxon>
        <taxon>Streptosporangiales</taxon>
        <taxon>Streptosporangiaceae</taxon>
        <taxon>Nonomuraea</taxon>
    </lineage>
</organism>
<evidence type="ECO:0000313" key="3">
    <source>
        <dbReference type="Proteomes" id="UP000568380"/>
    </source>
</evidence>
<protein>
    <recommendedName>
        <fullName evidence="4">Transcriptional regulator</fullName>
    </recommendedName>
</protein>
<dbReference type="Proteomes" id="UP000568380">
    <property type="component" value="Unassembled WGS sequence"/>
</dbReference>
<dbReference type="Gene3D" id="3.30.70.270">
    <property type="match status" value="1"/>
</dbReference>
<feature type="region of interest" description="Disordered" evidence="1">
    <location>
        <begin position="417"/>
        <end position="438"/>
    </location>
</feature>
<dbReference type="RefSeq" id="WP_184958876.1">
    <property type="nucleotide sequence ID" value="NZ_JACHIN010000001.1"/>
</dbReference>
<name>A0A7W7ZXP9_9ACTN</name>
<evidence type="ECO:0000256" key="1">
    <source>
        <dbReference type="SAM" id="MobiDB-lite"/>
    </source>
</evidence>
<accession>A0A7W7ZXP9</accession>
<keyword evidence="3" id="KW-1185">Reference proteome</keyword>
<comment type="caution">
    <text evidence="2">The sequence shown here is derived from an EMBL/GenBank/DDBJ whole genome shotgun (WGS) entry which is preliminary data.</text>
</comment>
<dbReference type="GO" id="GO:0043740">
    <property type="term" value="F:GTP cyclohydrolase IIa activity"/>
    <property type="evidence" value="ECO:0007669"/>
    <property type="project" value="InterPro"/>
</dbReference>
<dbReference type="Pfam" id="PF05165">
    <property type="entry name" value="GCH_III"/>
    <property type="match status" value="1"/>
</dbReference>
<proteinExistence type="predicted"/>
<evidence type="ECO:0008006" key="4">
    <source>
        <dbReference type="Google" id="ProtNLM"/>
    </source>
</evidence>
<dbReference type="EMBL" id="JACHIN010000001">
    <property type="protein sequence ID" value="MBB5075719.1"/>
    <property type="molecule type" value="Genomic_DNA"/>
</dbReference>
<dbReference type="AlphaFoldDB" id="A0A7W7ZXP9"/>
<dbReference type="InterPro" id="IPR007839">
    <property type="entry name" value="GTP_CycHdrlase_3"/>
</dbReference>